<dbReference type="Gene3D" id="1.20.120.20">
    <property type="entry name" value="Apolipoprotein"/>
    <property type="match status" value="1"/>
</dbReference>
<keyword evidence="1" id="KW-0175">Coiled coil</keyword>
<organism evidence="2">
    <name type="scientific">Opuntia streptacantha</name>
    <name type="common">Prickly pear cactus</name>
    <name type="synonym">Opuntia cardona</name>
    <dbReference type="NCBI Taxonomy" id="393608"/>
    <lineage>
        <taxon>Eukaryota</taxon>
        <taxon>Viridiplantae</taxon>
        <taxon>Streptophyta</taxon>
        <taxon>Embryophyta</taxon>
        <taxon>Tracheophyta</taxon>
        <taxon>Spermatophyta</taxon>
        <taxon>Magnoliopsida</taxon>
        <taxon>eudicotyledons</taxon>
        <taxon>Gunneridae</taxon>
        <taxon>Pentapetalae</taxon>
        <taxon>Caryophyllales</taxon>
        <taxon>Cactineae</taxon>
        <taxon>Cactaceae</taxon>
        <taxon>Opuntioideae</taxon>
        <taxon>Opuntia</taxon>
    </lineage>
</organism>
<dbReference type="SUPFAM" id="SSF58113">
    <property type="entry name" value="Apolipoprotein A-I"/>
    <property type="match status" value="1"/>
</dbReference>
<evidence type="ECO:0000313" key="2">
    <source>
        <dbReference type="EMBL" id="MBA4643379.1"/>
    </source>
</evidence>
<reference evidence="2" key="1">
    <citation type="journal article" date="2013" name="J. Plant Res.">
        <title>Effect of fungi and light on seed germination of three Opuntia species from semiarid lands of central Mexico.</title>
        <authorList>
            <person name="Delgado-Sanchez P."/>
            <person name="Jimenez-Bremont J.F."/>
            <person name="Guerrero-Gonzalez Mde L."/>
            <person name="Flores J."/>
        </authorList>
    </citation>
    <scope>NUCLEOTIDE SEQUENCE</scope>
    <source>
        <tissue evidence="2">Cladode</tissue>
    </source>
</reference>
<name>A0A7C8ZHL3_OPUST</name>
<dbReference type="AlphaFoldDB" id="A0A7C8ZHL3"/>
<reference evidence="2" key="2">
    <citation type="submission" date="2020-07" db="EMBL/GenBank/DDBJ databases">
        <authorList>
            <person name="Vera ALvarez R."/>
            <person name="Arias-Moreno D.M."/>
            <person name="Jimenez-Jacinto V."/>
            <person name="Jimenez-Bremont J.F."/>
            <person name="Swaminathan K."/>
            <person name="Moose S.P."/>
            <person name="Guerrero-Gonzalez M.L."/>
            <person name="Marino-Ramirez L."/>
            <person name="Landsman D."/>
            <person name="Rodriguez-Kessler M."/>
            <person name="Delgado-Sanchez P."/>
        </authorList>
    </citation>
    <scope>NUCLEOTIDE SEQUENCE</scope>
    <source>
        <tissue evidence="2">Cladode</tissue>
    </source>
</reference>
<protein>
    <submittedName>
        <fullName evidence="2">Uncharacterized protein</fullName>
    </submittedName>
</protein>
<evidence type="ECO:0000256" key="1">
    <source>
        <dbReference type="SAM" id="Coils"/>
    </source>
</evidence>
<sequence>MPRIDDVQQQLQQNIDELQEQVNKQSESFTEQLAGHKEFLSDQLAIHKEAQDRSNAQLKELITGLSVQVMQLANRVGDSSPHGVTTGIARLLRFITWECRPEIKREEKSSINFC</sequence>
<proteinExistence type="predicted"/>
<dbReference type="EMBL" id="GISG01133359">
    <property type="protein sequence ID" value="MBA4643379.1"/>
    <property type="molecule type" value="Transcribed_RNA"/>
</dbReference>
<accession>A0A7C8ZHL3</accession>
<feature type="coiled-coil region" evidence="1">
    <location>
        <begin position="1"/>
        <end position="28"/>
    </location>
</feature>